<dbReference type="Proteomes" id="UP000244005">
    <property type="component" value="Unassembled WGS sequence"/>
</dbReference>
<dbReference type="AlphaFoldDB" id="A0A2R6X0P7"/>
<evidence type="ECO:0000313" key="2">
    <source>
        <dbReference type="Proteomes" id="UP000244005"/>
    </source>
</evidence>
<protein>
    <submittedName>
        <fullName evidence="1">Uncharacterized protein</fullName>
    </submittedName>
</protein>
<keyword evidence="2" id="KW-1185">Reference proteome</keyword>
<dbReference type="EMBL" id="KZ772716">
    <property type="protein sequence ID" value="PTQ39669.1"/>
    <property type="molecule type" value="Genomic_DNA"/>
</dbReference>
<proteinExistence type="predicted"/>
<dbReference type="Gramene" id="Mp4g03800.1">
    <property type="protein sequence ID" value="Mp4g03800.1.cds1"/>
    <property type="gene ID" value="Mp4g03800"/>
</dbReference>
<sequence length="129" mass="14606">MRATFLEKLAGTIGCPHTRIQGFRVCSLQLCLFHFVRERSNVTFKAPEVVVIFSEMDHMECLWTAKAIHLHYALPGIAFWAEVARESVDSLSCGPSRSFVFSFRSLLPFFLLLDGLCLVSRVDLGLRLI</sequence>
<evidence type="ECO:0000313" key="1">
    <source>
        <dbReference type="EMBL" id="PTQ39669.1"/>
    </source>
</evidence>
<gene>
    <name evidence="1" type="ORF">MARPO_0044s0094</name>
</gene>
<accession>A0A2R6X0P7</accession>
<organism evidence="1 2">
    <name type="scientific">Marchantia polymorpha</name>
    <name type="common">Common liverwort</name>
    <name type="synonym">Marchantia aquatica</name>
    <dbReference type="NCBI Taxonomy" id="3197"/>
    <lineage>
        <taxon>Eukaryota</taxon>
        <taxon>Viridiplantae</taxon>
        <taxon>Streptophyta</taxon>
        <taxon>Embryophyta</taxon>
        <taxon>Marchantiophyta</taxon>
        <taxon>Marchantiopsida</taxon>
        <taxon>Marchantiidae</taxon>
        <taxon>Marchantiales</taxon>
        <taxon>Marchantiaceae</taxon>
        <taxon>Marchantia</taxon>
    </lineage>
</organism>
<name>A0A2R6X0P7_MARPO</name>
<reference evidence="2" key="1">
    <citation type="journal article" date="2017" name="Cell">
        <title>Insights into land plant evolution garnered from the Marchantia polymorpha genome.</title>
        <authorList>
            <person name="Bowman J.L."/>
            <person name="Kohchi T."/>
            <person name="Yamato K.T."/>
            <person name="Jenkins J."/>
            <person name="Shu S."/>
            <person name="Ishizaki K."/>
            <person name="Yamaoka S."/>
            <person name="Nishihama R."/>
            <person name="Nakamura Y."/>
            <person name="Berger F."/>
            <person name="Adam C."/>
            <person name="Aki S.S."/>
            <person name="Althoff F."/>
            <person name="Araki T."/>
            <person name="Arteaga-Vazquez M.A."/>
            <person name="Balasubrmanian S."/>
            <person name="Barry K."/>
            <person name="Bauer D."/>
            <person name="Boehm C.R."/>
            <person name="Briginshaw L."/>
            <person name="Caballero-Perez J."/>
            <person name="Catarino B."/>
            <person name="Chen F."/>
            <person name="Chiyoda S."/>
            <person name="Chovatia M."/>
            <person name="Davies K.M."/>
            <person name="Delmans M."/>
            <person name="Demura T."/>
            <person name="Dierschke T."/>
            <person name="Dolan L."/>
            <person name="Dorantes-Acosta A.E."/>
            <person name="Eklund D.M."/>
            <person name="Florent S.N."/>
            <person name="Flores-Sandoval E."/>
            <person name="Fujiyama A."/>
            <person name="Fukuzawa H."/>
            <person name="Galik B."/>
            <person name="Grimanelli D."/>
            <person name="Grimwood J."/>
            <person name="Grossniklaus U."/>
            <person name="Hamada T."/>
            <person name="Haseloff J."/>
            <person name="Hetherington A.J."/>
            <person name="Higo A."/>
            <person name="Hirakawa Y."/>
            <person name="Hundley H.N."/>
            <person name="Ikeda Y."/>
            <person name="Inoue K."/>
            <person name="Inoue S.I."/>
            <person name="Ishida S."/>
            <person name="Jia Q."/>
            <person name="Kakita M."/>
            <person name="Kanazawa T."/>
            <person name="Kawai Y."/>
            <person name="Kawashima T."/>
            <person name="Kennedy M."/>
            <person name="Kinose K."/>
            <person name="Kinoshita T."/>
            <person name="Kohara Y."/>
            <person name="Koide E."/>
            <person name="Komatsu K."/>
            <person name="Kopischke S."/>
            <person name="Kubo M."/>
            <person name="Kyozuka J."/>
            <person name="Lagercrantz U."/>
            <person name="Lin S.S."/>
            <person name="Lindquist E."/>
            <person name="Lipzen A.M."/>
            <person name="Lu C.W."/>
            <person name="De Luna E."/>
            <person name="Martienssen R.A."/>
            <person name="Minamino N."/>
            <person name="Mizutani M."/>
            <person name="Mizutani M."/>
            <person name="Mochizuki N."/>
            <person name="Monte I."/>
            <person name="Mosher R."/>
            <person name="Nagasaki H."/>
            <person name="Nakagami H."/>
            <person name="Naramoto S."/>
            <person name="Nishitani K."/>
            <person name="Ohtani M."/>
            <person name="Okamoto T."/>
            <person name="Okumura M."/>
            <person name="Phillips J."/>
            <person name="Pollak B."/>
            <person name="Reinders A."/>
            <person name="Rovekamp M."/>
            <person name="Sano R."/>
            <person name="Sawa S."/>
            <person name="Schmid M.W."/>
            <person name="Shirakawa M."/>
            <person name="Solano R."/>
            <person name="Spunde A."/>
            <person name="Suetsugu N."/>
            <person name="Sugano S."/>
            <person name="Sugiyama A."/>
            <person name="Sun R."/>
            <person name="Suzuki Y."/>
            <person name="Takenaka M."/>
            <person name="Takezawa D."/>
            <person name="Tomogane H."/>
            <person name="Tsuzuki M."/>
            <person name="Ueda T."/>
            <person name="Umeda M."/>
            <person name="Ward J.M."/>
            <person name="Watanabe Y."/>
            <person name="Yazaki K."/>
            <person name="Yokoyama R."/>
            <person name="Yoshitake Y."/>
            <person name="Yotsui I."/>
            <person name="Zachgo S."/>
            <person name="Schmutz J."/>
        </authorList>
    </citation>
    <scope>NUCLEOTIDE SEQUENCE [LARGE SCALE GENOMIC DNA]</scope>
    <source>
        <strain evidence="2">Tak-1</strain>
    </source>
</reference>